<dbReference type="KEGG" id="hhg:XM38_025780"/>
<dbReference type="AlphaFoldDB" id="A0A1Z3HMX5"/>
<dbReference type="InterPro" id="IPR013486">
    <property type="entry name" value="SpoIID/LytB"/>
</dbReference>
<keyword evidence="3" id="KW-1185">Reference proteome</keyword>
<dbReference type="EMBL" id="CP021983">
    <property type="protein sequence ID" value="ASC71625.1"/>
    <property type="molecule type" value="Genomic_DNA"/>
</dbReference>
<evidence type="ECO:0000313" key="3">
    <source>
        <dbReference type="Proteomes" id="UP000191901"/>
    </source>
</evidence>
<dbReference type="PANTHER" id="PTHR30032">
    <property type="entry name" value="N-ACETYLMURAMOYL-L-ALANINE AMIDASE-RELATED"/>
    <property type="match status" value="1"/>
</dbReference>
<sequence>MSYSSVMCRRLFQRCWQGLWLGGGTALVWSLLAVAAWAGVDLRVILSRGSQRLTVGSSGAAVVRDRNGQTLGRVPGNQALTAAPQGAQVSLGNWQGTALWLDPGDGDYVFVGHRWYRGRVLVMANGGGLTAINYVDLEHYLYSVLGGEMPSSWPAAALEAQAVAARSYALYHRNRAGQRPYDVASTTASQVYRGLESEARSTRAAVDATQGQVLTYNGQIIEAVFHSSSGGYTENVEDVWQRPVPYLRSVKDYDAGAPVYEWVETLSMAEFERRIPGIGSLVAGSTPAHDSPGAGSSPYGCRAARAHACSVANEVRRP</sequence>
<dbReference type="Proteomes" id="UP000191901">
    <property type="component" value="Chromosome"/>
</dbReference>
<name>A0A1Z3HMX5_9CYAN</name>
<reference evidence="2 3" key="1">
    <citation type="journal article" date="2016" name="Biochim. Biophys. Acta">
        <title>Characterization of red-shifted phycobilisomes isolated from the chlorophyll f-containing cyanobacterium Halomicronema hongdechloris.</title>
        <authorList>
            <person name="Li Y."/>
            <person name="Lin Y."/>
            <person name="Garvey C.J."/>
            <person name="Birch D."/>
            <person name="Corkery R.W."/>
            <person name="Loughlin P.C."/>
            <person name="Scheer H."/>
            <person name="Willows R.D."/>
            <person name="Chen M."/>
        </authorList>
    </citation>
    <scope>NUCLEOTIDE SEQUENCE [LARGE SCALE GENOMIC DNA]</scope>
    <source>
        <strain evidence="2 3">C2206</strain>
    </source>
</reference>
<evidence type="ECO:0000259" key="1">
    <source>
        <dbReference type="Pfam" id="PF08486"/>
    </source>
</evidence>
<dbReference type="NCBIfam" id="TIGR02669">
    <property type="entry name" value="SpoIID_LytB"/>
    <property type="match status" value="1"/>
</dbReference>
<dbReference type="PANTHER" id="PTHR30032:SF4">
    <property type="entry name" value="AMIDASE ENHANCER"/>
    <property type="match status" value="1"/>
</dbReference>
<accession>A0A1Z3HMX5</accession>
<dbReference type="GO" id="GO:0030435">
    <property type="term" value="P:sporulation resulting in formation of a cellular spore"/>
    <property type="evidence" value="ECO:0007669"/>
    <property type="project" value="InterPro"/>
</dbReference>
<gene>
    <name evidence="2" type="ORF">XM38_025780</name>
</gene>
<evidence type="ECO:0000313" key="2">
    <source>
        <dbReference type="EMBL" id="ASC71625.1"/>
    </source>
</evidence>
<dbReference type="GO" id="GO:0030288">
    <property type="term" value="C:outer membrane-bounded periplasmic space"/>
    <property type="evidence" value="ECO:0007669"/>
    <property type="project" value="TreeGrafter"/>
</dbReference>
<feature type="domain" description="Sporulation stage II protein D amidase enhancer LytB N-terminal" evidence="1">
    <location>
        <begin position="126"/>
        <end position="216"/>
    </location>
</feature>
<dbReference type="RefSeq" id="WP_202978883.1">
    <property type="nucleotide sequence ID" value="NZ_CP021983.2"/>
</dbReference>
<organism evidence="2 3">
    <name type="scientific">Halomicronema hongdechloris C2206</name>
    <dbReference type="NCBI Taxonomy" id="1641165"/>
    <lineage>
        <taxon>Bacteria</taxon>
        <taxon>Bacillati</taxon>
        <taxon>Cyanobacteriota</taxon>
        <taxon>Cyanophyceae</taxon>
        <taxon>Nodosilineales</taxon>
        <taxon>Nodosilineaceae</taxon>
        <taxon>Halomicronema</taxon>
    </lineage>
</organism>
<dbReference type="InterPro" id="IPR013693">
    <property type="entry name" value="SpoIID/LytB_N"/>
</dbReference>
<protein>
    <submittedName>
        <fullName evidence="2">SpoIID-LytB domain protein</fullName>
    </submittedName>
</protein>
<dbReference type="STRING" id="1641165.XM38_27605"/>
<dbReference type="Pfam" id="PF08486">
    <property type="entry name" value="SpoIID"/>
    <property type="match status" value="1"/>
</dbReference>
<proteinExistence type="predicted"/>
<dbReference type="InterPro" id="IPR051922">
    <property type="entry name" value="Bact_Sporulation_Assoc"/>
</dbReference>